<dbReference type="Gene3D" id="4.10.280.10">
    <property type="entry name" value="Helix-loop-helix DNA-binding domain"/>
    <property type="match status" value="1"/>
</dbReference>
<sequence>MLNVRQVIKWCIDKKRIEMMELGMEKGLTNKEVIKCSQQLDELLNVYNKVMGESQLTSSV</sequence>
<dbReference type="InterPro" id="IPR018540">
    <property type="entry name" value="Spo0E-like"/>
</dbReference>
<dbReference type="SUPFAM" id="SSF140500">
    <property type="entry name" value="BAS1536-like"/>
    <property type="match status" value="1"/>
</dbReference>
<dbReference type="EMBL" id="CP121671">
    <property type="protein sequence ID" value="WFT75948.1"/>
    <property type="molecule type" value="Genomic_DNA"/>
</dbReference>
<gene>
    <name evidence="1" type="ORF">P9989_06160</name>
</gene>
<name>A0ABY8J0D0_9BACI</name>
<dbReference type="InterPro" id="IPR037208">
    <property type="entry name" value="Spo0E-like_sf"/>
</dbReference>
<keyword evidence="2" id="KW-1185">Reference proteome</keyword>
<evidence type="ECO:0000313" key="1">
    <source>
        <dbReference type="EMBL" id="WFT75948.1"/>
    </source>
</evidence>
<reference evidence="1 2" key="1">
    <citation type="submission" date="2023-04" db="EMBL/GenBank/DDBJ databases">
        <title>Genome sequence of Halobacillus naozhouensis KACC 21980.</title>
        <authorList>
            <person name="Kim S."/>
            <person name="Heo J."/>
            <person name="Kwon S.-W."/>
        </authorList>
    </citation>
    <scope>NUCLEOTIDE SEQUENCE [LARGE SCALE GENOMIC DNA]</scope>
    <source>
        <strain evidence="1 2">KCTC 13234</strain>
    </source>
</reference>
<dbReference type="InterPro" id="IPR036638">
    <property type="entry name" value="HLH_DNA-bd_sf"/>
</dbReference>
<dbReference type="Proteomes" id="UP001221597">
    <property type="component" value="Chromosome"/>
</dbReference>
<dbReference type="RefSeq" id="WP_283077908.1">
    <property type="nucleotide sequence ID" value="NZ_CP121671.1"/>
</dbReference>
<dbReference type="PANTHER" id="PTHR41263">
    <property type="entry name" value="ASPARTYL-PHOSPHATE PHOSPHATASE YISI"/>
    <property type="match status" value="1"/>
</dbReference>
<evidence type="ECO:0000313" key="2">
    <source>
        <dbReference type="Proteomes" id="UP001221597"/>
    </source>
</evidence>
<accession>A0ABY8J0D0</accession>
<proteinExistence type="predicted"/>
<dbReference type="InterPro" id="IPR053028">
    <property type="entry name" value="Spo0E-like_phosphatase"/>
</dbReference>
<organism evidence="1 2">
    <name type="scientific">Halobacillus naozhouensis</name>
    <dbReference type="NCBI Taxonomy" id="554880"/>
    <lineage>
        <taxon>Bacteria</taxon>
        <taxon>Bacillati</taxon>
        <taxon>Bacillota</taxon>
        <taxon>Bacilli</taxon>
        <taxon>Bacillales</taxon>
        <taxon>Bacillaceae</taxon>
        <taxon>Halobacillus</taxon>
    </lineage>
</organism>
<dbReference type="Pfam" id="PF09388">
    <property type="entry name" value="SpoOE-like"/>
    <property type="match status" value="1"/>
</dbReference>
<dbReference type="PANTHER" id="PTHR41263:SF1">
    <property type="entry name" value="ASPARTYL-PHOSPHATE PHOSPHATASE YISI"/>
    <property type="match status" value="1"/>
</dbReference>
<protein>
    <submittedName>
        <fullName evidence="1">Aspartyl-phosphate phosphatase Spo0E family protein</fullName>
    </submittedName>
</protein>